<name>A0ABX7R9Z2_9GAMM</name>
<keyword evidence="1" id="KW-0812">Transmembrane</keyword>
<protein>
    <submittedName>
        <fullName evidence="2">Uncharacterized protein</fullName>
    </submittedName>
</protein>
<reference evidence="2 3" key="1">
    <citation type="submission" date="2021-02" db="EMBL/GenBank/DDBJ databases">
        <title>Lysobacter arenosi sp. nov., isolated from soil of gangwondo yeongwol, south Korea.</title>
        <authorList>
            <person name="Kim K.R."/>
            <person name="Kim K.H."/>
            <person name="Jeon C.O."/>
        </authorList>
    </citation>
    <scope>NUCLEOTIDE SEQUENCE [LARGE SCALE GENOMIC DNA]</scope>
    <source>
        <strain evidence="2 3">R7</strain>
    </source>
</reference>
<organism evidence="2 3">
    <name type="scientific">Lysobacter arenosi</name>
    <dbReference type="NCBI Taxonomy" id="2795387"/>
    <lineage>
        <taxon>Bacteria</taxon>
        <taxon>Pseudomonadati</taxon>
        <taxon>Pseudomonadota</taxon>
        <taxon>Gammaproteobacteria</taxon>
        <taxon>Lysobacterales</taxon>
        <taxon>Lysobacteraceae</taxon>
        <taxon>Lysobacter</taxon>
    </lineage>
</organism>
<evidence type="ECO:0000313" key="2">
    <source>
        <dbReference type="EMBL" id="QSX74545.1"/>
    </source>
</evidence>
<dbReference type="RefSeq" id="WP_207527002.1">
    <property type="nucleotide sequence ID" value="NZ_CP071517.1"/>
</dbReference>
<feature type="transmembrane region" description="Helical" evidence="1">
    <location>
        <begin position="45"/>
        <end position="65"/>
    </location>
</feature>
<keyword evidence="1" id="KW-1133">Transmembrane helix</keyword>
<keyword evidence="1" id="KW-0472">Membrane</keyword>
<dbReference type="EMBL" id="CP071517">
    <property type="protein sequence ID" value="QSX74545.1"/>
    <property type="molecule type" value="Genomic_DNA"/>
</dbReference>
<proteinExistence type="predicted"/>
<gene>
    <name evidence="2" type="ORF">HIV01_015385</name>
</gene>
<accession>A0ABX7R9Z2</accession>
<feature type="transmembrane region" description="Helical" evidence="1">
    <location>
        <begin position="6"/>
        <end position="25"/>
    </location>
</feature>
<sequence>MSPLAIIVMHTFAAGAFGILVRLYISAFLLSTESVDSPNVVARIVYRYMIFSLHYMVSFMLTPLLIKPFLGYFQSMSAQDDANSYLYLALCFPLAALLYYLDHKVMMWGDVRKLEGRERLRHQRL</sequence>
<evidence type="ECO:0000256" key="1">
    <source>
        <dbReference type="SAM" id="Phobius"/>
    </source>
</evidence>
<keyword evidence="3" id="KW-1185">Reference proteome</keyword>
<feature type="transmembrane region" description="Helical" evidence="1">
    <location>
        <begin position="85"/>
        <end position="102"/>
    </location>
</feature>
<evidence type="ECO:0000313" key="3">
    <source>
        <dbReference type="Proteomes" id="UP000663400"/>
    </source>
</evidence>
<dbReference type="Proteomes" id="UP000663400">
    <property type="component" value="Chromosome"/>
</dbReference>